<keyword evidence="3" id="KW-1185">Reference proteome</keyword>
<accession>A0ABS2PJA5</accession>
<evidence type="ECO:0000313" key="3">
    <source>
        <dbReference type="Proteomes" id="UP000809081"/>
    </source>
</evidence>
<sequence>MKKVLLSIVYYAVTMLIGVLGLAIGLILALRTGLLPASMSLDLAPLNSLAGILGMVAYLVLLVCLRKFIKNVMADRIFDRQNVQLGNLATAILVLLAYGWRRDFY</sequence>
<dbReference type="EMBL" id="JAFBEI010000002">
    <property type="protein sequence ID" value="MBM7635357.1"/>
    <property type="molecule type" value="Genomic_DNA"/>
</dbReference>
<reference evidence="2 3" key="1">
    <citation type="submission" date="2021-01" db="EMBL/GenBank/DDBJ databases">
        <title>Genomic Encyclopedia of Type Strains, Phase IV (KMG-IV): sequencing the most valuable type-strain genomes for metagenomic binning, comparative biology and taxonomic classification.</title>
        <authorList>
            <person name="Goeker M."/>
        </authorList>
    </citation>
    <scope>NUCLEOTIDE SEQUENCE [LARGE SCALE GENOMIC DNA]</scope>
    <source>
        <strain evidence="2 3">DSM 27513</strain>
    </source>
</reference>
<name>A0ABS2PJA5_9STRE</name>
<dbReference type="Proteomes" id="UP000809081">
    <property type="component" value="Unassembled WGS sequence"/>
</dbReference>
<protein>
    <recommendedName>
        <fullName evidence="4">CPBP family intramembrane metalloprotease</fullName>
    </recommendedName>
</protein>
<feature type="transmembrane region" description="Helical" evidence="1">
    <location>
        <begin position="7"/>
        <end position="29"/>
    </location>
</feature>
<gene>
    <name evidence="2" type="ORF">JOC31_000148</name>
</gene>
<feature type="transmembrane region" description="Helical" evidence="1">
    <location>
        <begin position="81"/>
        <end position="100"/>
    </location>
</feature>
<proteinExistence type="predicted"/>
<evidence type="ECO:0000313" key="2">
    <source>
        <dbReference type="EMBL" id="MBM7635357.1"/>
    </source>
</evidence>
<evidence type="ECO:0008006" key="4">
    <source>
        <dbReference type="Google" id="ProtNLM"/>
    </source>
</evidence>
<organism evidence="2 3">
    <name type="scientific">Streptococcus saliviloxodontae</name>
    <dbReference type="NCBI Taxonomy" id="1349416"/>
    <lineage>
        <taxon>Bacteria</taxon>
        <taxon>Bacillati</taxon>
        <taxon>Bacillota</taxon>
        <taxon>Bacilli</taxon>
        <taxon>Lactobacillales</taxon>
        <taxon>Streptococcaceae</taxon>
        <taxon>Streptococcus</taxon>
    </lineage>
</organism>
<keyword evidence="1" id="KW-0472">Membrane</keyword>
<dbReference type="RefSeq" id="WP_205016309.1">
    <property type="nucleotide sequence ID" value="NZ_JAFBEI010000002.1"/>
</dbReference>
<keyword evidence="1" id="KW-1133">Transmembrane helix</keyword>
<comment type="caution">
    <text evidence="2">The sequence shown here is derived from an EMBL/GenBank/DDBJ whole genome shotgun (WGS) entry which is preliminary data.</text>
</comment>
<keyword evidence="1" id="KW-0812">Transmembrane</keyword>
<feature type="transmembrane region" description="Helical" evidence="1">
    <location>
        <begin position="49"/>
        <end position="69"/>
    </location>
</feature>
<evidence type="ECO:0000256" key="1">
    <source>
        <dbReference type="SAM" id="Phobius"/>
    </source>
</evidence>